<dbReference type="PROSITE" id="PS51154">
    <property type="entry name" value="MACRO"/>
    <property type="match status" value="3"/>
</dbReference>
<feature type="domain" description="Macro" evidence="10">
    <location>
        <begin position="1306"/>
        <end position="1484"/>
    </location>
</feature>
<dbReference type="InterPro" id="IPR012317">
    <property type="entry name" value="Poly(ADP-ribose)pol_cat_dom"/>
</dbReference>
<dbReference type="GO" id="GO:0005737">
    <property type="term" value="C:cytoplasm"/>
    <property type="evidence" value="ECO:0007669"/>
    <property type="project" value="TreeGrafter"/>
</dbReference>
<comment type="subcellular location">
    <subcellularLocation>
        <location evidence="1">Nucleus</location>
    </subcellularLocation>
</comment>
<keyword evidence="2 6" id="KW-0328">Glycosyltransferase</keyword>
<dbReference type="InterPro" id="IPR004170">
    <property type="entry name" value="WWE_dom"/>
</dbReference>
<dbReference type="InterPro" id="IPR043472">
    <property type="entry name" value="Macro_dom-like"/>
</dbReference>
<dbReference type="InterPro" id="IPR037197">
    <property type="entry name" value="WWE_dom_sf"/>
</dbReference>
<dbReference type="InterPro" id="IPR002589">
    <property type="entry name" value="Macro_dom"/>
</dbReference>
<dbReference type="GO" id="GO:0010629">
    <property type="term" value="P:negative regulation of gene expression"/>
    <property type="evidence" value="ECO:0007669"/>
    <property type="project" value="TreeGrafter"/>
</dbReference>
<evidence type="ECO:0000259" key="8">
    <source>
        <dbReference type="PROSITE" id="PS50918"/>
    </source>
</evidence>
<dbReference type="PROSITE" id="PS51059">
    <property type="entry name" value="PARP_CATALYTIC"/>
    <property type="match status" value="1"/>
</dbReference>
<dbReference type="PANTHER" id="PTHR14453">
    <property type="entry name" value="PARP/ZINC FINGER CCCH TYPE DOMAIN CONTAINING PROTEIN"/>
    <property type="match status" value="1"/>
</dbReference>
<reference evidence="11 12" key="1">
    <citation type="submission" date="2024-04" db="EMBL/GenBank/DDBJ databases">
        <authorList>
            <consortium name="Genoscope - CEA"/>
            <person name="William W."/>
        </authorList>
    </citation>
    <scope>NUCLEOTIDE SEQUENCE [LARGE SCALE GENOMIC DNA]</scope>
</reference>
<dbReference type="GO" id="GO:0003714">
    <property type="term" value="F:transcription corepressor activity"/>
    <property type="evidence" value="ECO:0007669"/>
    <property type="project" value="TreeGrafter"/>
</dbReference>
<dbReference type="Pfam" id="PF23085">
    <property type="entry name" value="RRM_PARP14_3"/>
    <property type="match status" value="1"/>
</dbReference>
<dbReference type="PROSITE" id="PS50918">
    <property type="entry name" value="WWE"/>
    <property type="match status" value="1"/>
</dbReference>
<dbReference type="Pfam" id="PF02825">
    <property type="entry name" value="WWE"/>
    <property type="match status" value="1"/>
</dbReference>
<evidence type="ECO:0000313" key="12">
    <source>
        <dbReference type="Proteomes" id="UP001497497"/>
    </source>
</evidence>
<feature type="compositionally biased region" description="Basic and acidic residues" evidence="7">
    <location>
        <begin position="291"/>
        <end position="303"/>
    </location>
</feature>
<accession>A0AAV2IQZ0</accession>
<dbReference type="SUPFAM" id="SSF52949">
    <property type="entry name" value="Macro domain-like"/>
    <property type="match status" value="3"/>
</dbReference>
<evidence type="ECO:0000256" key="1">
    <source>
        <dbReference type="ARBA" id="ARBA00004123"/>
    </source>
</evidence>
<evidence type="ECO:0000259" key="10">
    <source>
        <dbReference type="PROSITE" id="PS51154"/>
    </source>
</evidence>
<evidence type="ECO:0000256" key="5">
    <source>
        <dbReference type="ARBA" id="ARBA00023242"/>
    </source>
</evidence>
<feature type="domain" description="Macro" evidence="10">
    <location>
        <begin position="1512"/>
        <end position="1687"/>
    </location>
</feature>
<evidence type="ECO:0000256" key="6">
    <source>
        <dbReference type="RuleBase" id="RU362114"/>
    </source>
</evidence>
<evidence type="ECO:0000256" key="7">
    <source>
        <dbReference type="SAM" id="MobiDB-lite"/>
    </source>
</evidence>
<feature type="domain" description="PARP catalytic" evidence="9">
    <location>
        <begin position="1882"/>
        <end position="2071"/>
    </location>
</feature>
<evidence type="ECO:0000256" key="4">
    <source>
        <dbReference type="ARBA" id="ARBA00023027"/>
    </source>
</evidence>
<sequence>MSEGRSMMAERGRMLRLENLPPDITADMLRIILSNKRRQGGGPVDNIDLNSEEHSAIVTFRDCEAVNIILNKGNFIEIQEFEAKIFCVDDISKSLQRRRETVLKNKKTPSVAMSFTEKSNGKNLNKQESYNAEFGSSNRKNACQKLQPRNDKRETHSLSESESSESSDDIHPTKTRNTNNIRILGDQDGNKPLNRQKYGFKSDEYRKQNMMRKGHSEEESKKFEIDERAESSSDFESSESSEDNFIPKTKGSEKMSLTDNYEDKSKKQKAHSLESQATERPNIIYKKPHSKDRSKIIAADKKKPQYSSSSDFESSESSENEFETKPKNKGRNSLTDQEDVISSNRGNGDGSKGASSIKGSSKDESSGFVSDKKPIQSCIESECFSESSVNSHDDDSDDEDLSLTEKAEKTVKIKIIDAKKQKDFYLLYLEDDAINEGEFYEKSILLDGLNKHVFVTFKNAKDARAFRRTRHNEDSNITKVTIASENDFNWYSNLVAVFGFSFESKKDINAFKDQISNCLKRDVQEIIQYDEPRSLIVKFNPKHCHQAKYGDLLWKCAVEFCDIHLITAPVEKSNQILISGLSKGTDNSTVERYLSSKRHGGSRGQLSSPIKRINDHQAIATLKSVETIESILNKNNHELEGKKLKIDYFHYCLSPEVYEKHFGLDRTTKNLPKKTRAEYKPKDIKKPEDREIDEATDLQQKGDKSPKKKKSHEEEQSSKTLPATMKKNDLQKGEAERMTLKEGEKKIDAGKERKKPRKENKDTMAQVSMPLEEREKEILQSINFFEDLKIETEFQPGLLNLRGTDENIKVAKNTIFNKCYKDIKKLQFTAKNMDTTHIELLQISGVQSYINKMFKKKHYPAFLECKDDSLILHYLKEADETKLIEVVKKQIESKKMSLGDQFSIFQSLKGSEFIAQLCEDEKEKTSTIARLDQSNKSIHIVALRKYIYQAQAIIERFMEENQIHEHEVPMLRGEIEYIERFMSDTFIRTISDLLEHGISVDYSEDKIVFQGTEDGTREAEIYLSKLRDKIKAQTFQLNNFGIKEFLSDKEGKKLIDDFENLNTCVIKEDDNSSKSSPSKAKIHTVTSSATKGIVRCQLRGCDIIFTCGNILEEIADGIINPLHISKKLGGGLGKAILAKGGDKIQEELNKTPMITEVKITSAGKLNNIQKIVHFIAVSLHGNLDSLKDTLQRCLLEAVKSKIHSLAIPFMVISGMLKIGKIGFFTALLQTIETFLEEEDTDNCIQKIILCDKESSNVKDIMERSEALWSIEIKNLSTIDDVGYQNSKNPQYSQELSKSQPRSQAYGQRMDAPKFGPIRVDVRKGVITKSQTDVIVFTVNENLDLKIGHIAKNILRYGGNSIQEELNNNYSSGIQVGDFAETKAGNLKCRHIVHACLSRYKGKRAEMSSLVFKILTKVNEHKFESISIPALGTGGLKYPARESALGIQEGIINFVKNHKKISLKKIMLIIYDKDTEAEKEFKSVFCPGENDDVQDNGMAEAGMASAEDYNEHESDDNKVTFGTVTLTVKCGDITQERCDAIVNGIKGSMDLTSSGSVCKSILRKCGKSFQEECSSKIEDISEDGIALTSAGKLPCKNIIHINMDKFSRSLDKGIYKALQLAEQNGYTSLSIPALGTAKKGADLSKIKKMIYSTIEKFGNTAYSLSDIRLVVYQLEMVPAFLGSSSKDLQEQARSVPISDHVDLIIFTEEKEKLQLLIQKFKRDCDLYFTKELVKMPKLENFTKEQIKKLQNEGLSHRILLKIDAAKGCVYYEGLKSNTKEVLQCIYNLHIDLANNKMLNLSKNTGVQWEYKSKEKWKKFEPLINSELETEHKRHQNLVIKDSNGRSYRVDFTKNLEYLLDSQGNVTNKTSQIRRCDLTKEEPLPTHWDSMESDETVKLVELSTKSKEYKEILKKLQTANVNFATRKIERVQNKTLYQQYSVKKREMDSRNPPGHENEKLLYHGTAFANTDPINHSGFNRNYKTVAAYGDGVYFAVDPNYSVSYAKVDPATNLHKMYLARVLVGESVVTKQGDRTPPSKPGKNYTYDSGTDGNGVMYIIFHDAQAYPDYLITF</sequence>
<feature type="compositionally biased region" description="Basic and acidic residues" evidence="7">
    <location>
        <begin position="214"/>
        <end position="231"/>
    </location>
</feature>
<feature type="compositionally biased region" description="Basic and acidic residues" evidence="7">
    <location>
        <begin position="360"/>
        <end position="372"/>
    </location>
</feature>
<keyword evidence="5" id="KW-0539">Nucleus</keyword>
<dbReference type="Proteomes" id="UP001497497">
    <property type="component" value="Unassembled WGS sequence"/>
</dbReference>
<dbReference type="Gene3D" id="3.90.228.10">
    <property type="match status" value="1"/>
</dbReference>
<dbReference type="EMBL" id="CAXITT010001238">
    <property type="protein sequence ID" value="CAL1548250.1"/>
    <property type="molecule type" value="Genomic_DNA"/>
</dbReference>
<dbReference type="SUPFAM" id="SSF117839">
    <property type="entry name" value="WWE domain"/>
    <property type="match status" value="1"/>
</dbReference>
<evidence type="ECO:0000259" key="9">
    <source>
        <dbReference type="PROSITE" id="PS51059"/>
    </source>
</evidence>
<feature type="compositionally biased region" description="Basic and acidic residues" evidence="7">
    <location>
        <begin position="726"/>
        <end position="751"/>
    </location>
</feature>
<feature type="compositionally biased region" description="Polar residues" evidence="7">
    <location>
        <begin position="331"/>
        <end position="346"/>
    </location>
</feature>
<dbReference type="GO" id="GO:0005634">
    <property type="term" value="C:nucleus"/>
    <property type="evidence" value="ECO:0007669"/>
    <property type="project" value="UniProtKB-SubCell"/>
</dbReference>
<keyword evidence="3 6" id="KW-0808">Transferase</keyword>
<dbReference type="GO" id="GO:0003950">
    <property type="term" value="F:NAD+ poly-ADP-ribosyltransferase activity"/>
    <property type="evidence" value="ECO:0007669"/>
    <property type="project" value="UniProtKB-UniRule"/>
</dbReference>
<dbReference type="Gene3D" id="3.40.220.10">
    <property type="entry name" value="Leucine Aminopeptidase, subunit E, domain 1"/>
    <property type="match status" value="3"/>
</dbReference>
<dbReference type="PANTHER" id="PTHR14453:SF102">
    <property type="entry name" value="PROTEIN MONO-ADP-RIBOSYLTRANSFERASE PARP14-LIKE"/>
    <property type="match status" value="1"/>
</dbReference>
<keyword evidence="4 6" id="KW-0520">NAD</keyword>
<protein>
    <recommendedName>
        <fullName evidence="6">Poly [ADP-ribose] polymerase</fullName>
        <shortName evidence="6">PARP</shortName>
        <ecNumber evidence="6">2.4.2.-</ecNumber>
    </recommendedName>
</protein>
<dbReference type="Gene3D" id="3.30.70.330">
    <property type="match status" value="2"/>
</dbReference>
<feature type="compositionally biased region" description="Basic and acidic residues" evidence="7">
    <location>
        <begin position="148"/>
        <end position="159"/>
    </location>
</feature>
<dbReference type="GO" id="GO:1990404">
    <property type="term" value="F:NAD+-protein mono-ADP-ribosyltransferase activity"/>
    <property type="evidence" value="ECO:0007669"/>
    <property type="project" value="TreeGrafter"/>
</dbReference>
<keyword evidence="12" id="KW-1185">Reference proteome</keyword>
<dbReference type="InterPro" id="IPR052056">
    <property type="entry name" value="Mono-ARTD/PARP"/>
</dbReference>
<dbReference type="SMART" id="SM00506">
    <property type="entry name" value="A1pp"/>
    <property type="match status" value="3"/>
</dbReference>
<feature type="domain" description="WWE" evidence="8">
    <location>
        <begin position="1792"/>
        <end position="1873"/>
    </location>
</feature>
<comment type="caution">
    <text evidence="11">The sequence shown here is derived from an EMBL/GenBank/DDBJ whole genome shotgun (WGS) entry which is preliminary data.</text>
</comment>
<evidence type="ECO:0000256" key="2">
    <source>
        <dbReference type="ARBA" id="ARBA00022676"/>
    </source>
</evidence>
<gene>
    <name evidence="11" type="ORF">GSLYS_00021567001</name>
</gene>
<feature type="compositionally biased region" description="Basic and acidic residues" evidence="7">
    <location>
        <begin position="675"/>
        <end position="689"/>
    </location>
</feature>
<proteinExistence type="predicted"/>
<evidence type="ECO:0000313" key="11">
    <source>
        <dbReference type="EMBL" id="CAL1548250.1"/>
    </source>
</evidence>
<dbReference type="Pfam" id="PF00644">
    <property type="entry name" value="PARP"/>
    <property type="match status" value="1"/>
</dbReference>
<feature type="compositionally biased region" description="Polar residues" evidence="7">
    <location>
        <begin position="131"/>
        <end position="141"/>
    </location>
</feature>
<feature type="region of interest" description="Disordered" evidence="7">
    <location>
        <begin position="673"/>
        <end position="764"/>
    </location>
</feature>
<feature type="compositionally biased region" description="Basic and acidic residues" evidence="7">
    <location>
        <begin position="700"/>
        <end position="717"/>
    </location>
</feature>
<dbReference type="SUPFAM" id="SSF56399">
    <property type="entry name" value="ADP-ribosylation"/>
    <property type="match status" value="1"/>
</dbReference>
<organism evidence="11 12">
    <name type="scientific">Lymnaea stagnalis</name>
    <name type="common">Great pond snail</name>
    <name type="synonym">Helix stagnalis</name>
    <dbReference type="NCBI Taxonomy" id="6523"/>
    <lineage>
        <taxon>Eukaryota</taxon>
        <taxon>Metazoa</taxon>
        <taxon>Spiralia</taxon>
        <taxon>Lophotrochozoa</taxon>
        <taxon>Mollusca</taxon>
        <taxon>Gastropoda</taxon>
        <taxon>Heterobranchia</taxon>
        <taxon>Euthyneura</taxon>
        <taxon>Panpulmonata</taxon>
        <taxon>Hygrophila</taxon>
        <taxon>Lymnaeoidea</taxon>
        <taxon>Lymnaeidae</taxon>
        <taxon>Lymnaea</taxon>
    </lineage>
</organism>
<dbReference type="EC" id="2.4.2.-" evidence="6"/>
<feature type="region of interest" description="Disordered" evidence="7">
    <location>
        <begin position="131"/>
        <end position="372"/>
    </location>
</feature>
<evidence type="ECO:0000256" key="3">
    <source>
        <dbReference type="ARBA" id="ARBA00022679"/>
    </source>
</evidence>
<name>A0AAV2IQZ0_LYMST</name>
<dbReference type="GO" id="GO:0070212">
    <property type="term" value="P:protein poly-ADP-ribosylation"/>
    <property type="evidence" value="ECO:0007669"/>
    <property type="project" value="TreeGrafter"/>
</dbReference>
<dbReference type="Gene3D" id="3.30.720.50">
    <property type="match status" value="1"/>
</dbReference>
<dbReference type="InterPro" id="IPR012677">
    <property type="entry name" value="Nucleotide-bd_a/b_plait_sf"/>
</dbReference>
<dbReference type="Pfam" id="PF01661">
    <property type="entry name" value="Macro"/>
    <property type="match status" value="3"/>
</dbReference>
<feature type="domain" description="Macro" evidence="10">
    <location>
        <begin position="1090"/>
        <end position="1268"/>
    </location>
</feature>